<dbReference type="AlphaFoldDB" id="A0A822XIT2"/>
<proteinExistence type="predicted"/>
<name>A0A822XIT2_NELNU</name>
<reference evidence="1 2" key="1">
    <citation type="journal article" date="2020" name="Mol. Biol. Evol.">
        <title>Distinct Expression and Methylation Patterns for Genes with Different Fates following a Single Whole-Genome Duplication in Flowering Plants.</title>
        <authorList>
            <person name="Shi T."/>
            <person name="Rahmani R.S."/>
            <person name="Gugger P.F."/>
            <person name="Wang M."/>
            <person name="Li H."/>
            <person name="Zhang Y."/>
            <person name="Li Z."/>
            <person name="Wang Q."/>
            <person name="Van de Peer Y."/>
            <person name="Marchal K."/>
            <person name="Chen J."/>
        </authorList>
    </citation>
    <scope>NUCLEOTIDE SEQUENCE [LARGE SCALE GENOMIC DNA]</scope>
    <source>
        <tissue evidence="1">Leaf</tissue>
    </source>
</reference>
<keyword evidence="2" id="KW-1185">Reference proteome</keyword>
<evidence type="ECO:0000313" key="1">
    <source>
        <dbReference type="EMBL" id="DAD18896.1"/>
    </source>
</evidence>
<organism evidence="1 2">
    <name type="scientific">Nelumbo nucifera</name>
    <name type="common">Sacred lotus</name>
    <dbReference type="NCBI Taxonomy" id="4432"/>
    <lineage>
        <taxon>Eukaryota</taxon>
        <taxon>Viridiplantae</taxon>
        <taxon>Streptophyta</taxon>
        <taxon>Embryophyta</taxon>
        <taxon>Tracheophyta</taxon>
        <taxon>Spermatophyta</taxon>
        <taxon>Magnoliopsida</taxon>
        <taxon>Proteales</taxon>
        <taxon>Nelumbonaceae</taxon>
        <taxon>Nelumbo</taxon>
    </lineage>
</organism>
<accession>A0A822XIT2</accession>
<evidence type="ECO:0000313" key="2">
    <source>
        <dbReference type="Proteomes" id="UP000607653"/>
    </source>
</evidence>
<protein>
    <submittedName>
        <fullName evidence="1">Uncharacterized protein</fullName>
    </submittedName>
</protein>
<sequence>MRSLRNFPSVALDFSSSFRVRHEAGKVGTDSVNWVTHYCNKKKKKKNKKEFMMTQSTTHTAWEIEGLLISNGC</sequence>
<dbReference type="Proteomes" id="UP000607653">
    <property type="component" value="Unassembled WGS sequence"/>
</dbReference>
<gene>
    <name evidence="1" type="ORF">HUJ06_020359</name>
</gene>
<dbReference type="EMBL" id="DUZY01000001">
    <property type="protein sequence ID" value="DAD18896.1"/>
    <property type="molecule type" value="Genomic_DNA"/>
</dbReference>
<comment type="caution">
    <text evidence="1">The sequence shown here is derived from an EMBL/GenBank/DDBJ whole genome shotgun (WGS) entry which is preliminary data.</text>
</comment>